<dbReference type="PATRIC" id="fig|1618448.3.peg.105"/>
<accession>A0A0G1YEF2</accession>
<dbReference type="EMBL" id="LCQD01000002">
    <property type="protein sequence ID" value="KKW13347.1"/>
    <property type="molecule type" value="Genomic_DNA"/>
</dbReference>
<sequence>MIKLSLSQAREYLELCKSRVAGHYSTSGKGKRYWVAEHEDQRTKREPGASVTAPRAAAKKETNPATSFWAKVGEDAKKIDAAKETETKPAPKPIAKQPLEKKPSAAPKKPVTAKPSQPSQEELKATVLQVLQAAKGKRVHLDQIIKKTGLEGGQVNAGLVLLELSNQILRYPGGEFALVIAKKPAAKPPEKKPLAAPKKPAPATPKEGLFAPRATEGKFAGRPLRPDGRLEPQPGDQVYMVFAGFGGMPASVKGEVYSSKKGLRVKITGSHSALGGEGGVSGPKAMDLDEEWTVEGDPEINRRVAAQNAKREAGAKAKQETAAKREQAHQEWMKETRKRGKVTPEKVKPGDIVQEFHPAYDEPHYSVVHGMEERGIQGLSEGDDPTERRPYDLGDPVNMRLLNRQEIAKLPDPLKEHAKQVRTGKVAQHWEKVEREYREKEESQERAQAELAAKHGGKTVGDLVGDAKSAPLGVISSKDLSLKVSLQWRKNESRIAGGHYEVVLHDEGKKVPLHLYFSKEDSLGKVEEDIKGELAEGAVLQIGASLPAKPPVSRSATPRKTEQPKDIPDVSQEHYPGMLFPGSGNARFNQEASLRLGHQVYTKQMTPADAVDLLKTIGQTGNYYAQQELKTMVSYWRKKLKKSWGWTIRKVA</sequence>
<feature type="compositionally biased region" description="Basic and acidic residues" evidence="1">
    <location>
        <begin position="72"/>
        <end position="89"/>
    </location>
</feature>
<name>A0A0G1YEF2_9BACT</name>
<protein>
    <recommendedName>
        <fullName evidence="2">DprA winged helix domain-containing protein</fullName>
    </recommendedName>
</protein>
<proteinExistence type="predicted"/>
<reference evidence="3 4" key="1">
    <citation type="journal article" date="2015" name="Nature">
        <title>rRNA introns, odd ribosomes, and small enigmatic genomes across a large radiation of phyla.</title>
        <authorList>
            <person name="Brown C.T."/>
            <person name="Hug L.A."/>
            <person name="Thomas B.C."/>
            <person name="Sharon I."/>
            <person name="Castelle C.J."/>
            <person name="Singh A."/>
            <person name="Wilkins M.J."/>
            <person name="Williams K.H."/>
            <person name="Banfield J.F."/>
        </authorList>
    </citation>
    <scope>NUCLEOTIDE SEQUENCE [LARGE SCALE GENOMIC DNA]</scope>
</reference>
<feature type="compositionally biased region" description="Basic and acidic residues" evidence="1">
    <location>
        <begin position="559"/>
        <end position="571"/>
    </location>
</feature>
<dbReference type="Pfam" id="PF17782">
    <property type="entry name" value="WHD_DprA"/>
    <property type="match status" value="1"/>
</dbReference>
<evidence type="ECO:0000313" key="3">
    <source>
        <dbReference type="EMBL" id="KKW13347.1"/>
    </source>
</evidence>
<dbReference type="AlphaFoldDB" id="A0A0G1YEF2"/>
<feature type="domain" description="DprA winged helix" evidence="2">
    <location>
        <begin position="115"/>
        <end position="174"/>
    </location>
</feature>
<feature type="region of interest" description="Disordered" evidence="1">
    <location>
        <begin position="376"/>
        <end position="397"/>
    </location>
</feature>
<dbReference type="Gene3D" id="1.10.10.10">
    <property type="entry name" value="Winged helix-like DNA-binding domain superfamily/Winged helix DNA-binding domain"/>
    <property type="match status" value="1"/>
</dbReference>
<gene>
    <name evidence="3" type="ORF">UY48_C0002G0038</name>
</gene>
<dbReference type="Proteomes" id="UP000034588">
    <property type="component" value="Unassembled WGS sequence"/>
</dbReference>
<feature type="region of interest" description="Disordered" evidence="1">
    <location>
        <begin position="35"/>
        <end position="122"/>
    </location>
</feature>
<dbReference type="InterPro" id="IPR036388">
    <property type="entry name" value="WH-like_DNA-bd_sf"/>
</dbReference>
<feature type="compositionally biased region" description="Basic and acidic residues" evidence="1">
    <location>
        <begin position="35"/>
        <end position="47"/>
    </location>
</feature>
<feature type="region of interest" description="Disordered" evidence="1">
    <location>
        <begin position="186"/>
        <end position="209"/>
    </location>
</feature>
<organism evidence="3 4">
    <name type="scientific">Candidatus Gottesmanbacteria bacterium GW2011_GWB1_49_7</name>
    <dbReference type="NCBI Taxonomy" id="1618448"/>
    <lineage>
        <taxon>Bacteria</taxon>
        <taxon>Candidatus Gottesmaniibacteriota</taxon>
    </lineage>
</organism>
<evidence type="ECO:0000313" key="4">
    <source>
        <dbReference type="Proteomes" id="UP000034588"/>
    </source>
</evidence>
<dbReference type="InterPro" id="IPR041614">
    <property type="entry name" value="DprA_WH"/>
</dbReference>
<comment type="caution">
    <text evidence="3">The sequence shown here is derived from an EMBL/GenBank/DDBJ whole genome shotgun (WGS) entry which is preliminary data.</text>
</comment>
<feature type="region of interest" description="Disordered" evidence="1">
    <location>
        <begin position="547"/>
        <end position="571"/>
    </location>
</feature>
<evidence type="ECO:0000256" key="1">
    <source>
        <dbReference type="SAM" id="MobiDB-lite"/>
    </source>
</evidence>
<evidence type="ECO:0000259" key="2">
    <source>
        <dbReference type="Pfam" id="PF17782"/>
    </source>
</evidence>